<evidence type="ECO:0000313" key="2">
    <source>
        <dbReference type="Proteomes" id="UP000265520"/>
    </source>
</evidence>
<dbReference type="AlphaFoldDB" id="A0A392V273"/>
<comment type="caution">
    <text evidence="1">The sequence shown here is derived from an EMBL/GenBank/DDBJ whole genome shotgun (WGS) entry which is preliminary data.</text>
</comment>
<evidence type="ECO:0000313" key="1">
    <source>
        <dbReference type="EMBL" id="MCI82404.1"/>
    </source>
</evidence>
<organism evidence="1 2">
    <name type="scientific">Trifolium medium</name>
    <dbReference type="NCBI Taxonomy" id="97028"/>
    <lineage>
        <taxon>Eukaryota</taxon>
        <taxon>Viridiplantae</taxon>
        <taxon>Streptophyta</taxon>
        <taxon>Embryophyta</taxon>
        <taxon>Tracheophyta</taxon>
        <taxon>Spermatophyta</taxon>
        <taxon>Magnoliopsida</taxon>
        <taxon>eudicotyledons</taxon>
        <taxon>Gunneridae</taxon>
        <taxon>Pentapetalae</taxon>
        <taxon>rosids</taxon>
        <taxon>fabids</taxon>
        <taxon>Fabales</taxon>
        <taxon>Fabaceae</taxon>
        <taxon>Papilionoideae</taxon>
        <taxon>50 kb inversion clade</taxon>
        <taxon>NPAAA clade</taxon>
        <taxon>Hologalegina</taxon>
        <taxon>IRL clade</taxon>
        <taxon>Trifolieae</taxon>
        <taxon>Trifolium</taxon>
    </lineage>
</organism>
<name>A0A392V273_9FABA</name>
<sequence length="32" mass="3695">MNGKIGKNSDMKRKDIKMFMNKVEVLVQVLAE</sequence>
<proteinExistence type="predicted"/>
<dbReference type="Proteomes" id="UP000265520">
    <property type="component" value="Unassembled WGS sequence"/>
</dbReference>
<keyword evidence="2" id="KW-1185">Reference proteome</keyword>
<reference evidence="1 2" key="1">
    <citation type="journal article" date="2018" name="Front. Plant Sci.">
        <title>Red Clover (Trifolium pratense) and Zigzag Clover (T. medium) - A Picture of Genomic Similarities and Differences.</title>
        <authorList>
            <person name="Dluhosova J."/>
            <person name="Istvanek J."/>
            <person name="Nedelnik J."/>
            <person name="Repkova J."/>
        </authorList>
    </citation>
    <scope>NUCLEOTIDE SEQUENCE [LARGE SCALE GENOMIC DNA]</scope>
    <source>
        <strain evidence="2">cv. 10/8</strain>
        <tissue evidence="1">Leaf</tissue>
    </source>
</reference>
<accession>A0A392V273</accession>
<protein>
    <submittedName>
        <fullName evidence="1">Uncharacterized protein</fullName>
    </submittedName>
</protein>
<feature type="non-terminal residue" evidence="1">
    <location>
        <position position="32"/>
    </location>
</feature>
<dbReference type="EMBL" id="LXQA011042441">
    <property type="protein sequence ID" value="MCI82404.1"/>
    <property type="molecule type" value="Genomic_DNA"/>
</dbReference>